<sequence>MFSLSAVTVTLALLGATVSNASPAKRFGCPKYEVITARGTTLAQGDTSGYTDMLNKILAAVPGGSHYDVNYPASIDFYNSLNAGVNDLTVHINNGITFCPNQVYALLGLSQGAQVIDNYLQKVNTTSNVNIYNHIKAIVLLGDPSHMPNNPSNIDEFGGTSTNPYIGGGIGGFRSPPLPTWYSNGRLLDICHNQDIICAVNQTGANLDNHLQYNGSSVVQNLGANFVVPKLS</sequence>
<organism evidence="4 5">
    <name type="scientific">Tilletia horrida</name>
    <dbReference type="NCBI Taxonomy" id="155126"/>
    <lineage>
        <taxon>Eukaryota</taxon>
        <taxon>Fungi</taxon>
        <taxon>Dikarya</taxon>
        <taxon>Basidiomycota</taxon>
        <taxon>Ustilaginomycotina</taxon>
        <taxon>Exobasidiomycetes</taxon>
        <taxon>Tilletiales</taxon>
        <taxon>Tilletiaceae</taxon>
        <taxon>Tilletia</taxon>
    </lineage>
</organism>
<evidence type="ECO:0000313" key="4">
    <source>
        <dbReference type="EMBL" id="KAK0551236.1"/>
    </source>
</evidence>
<gene>
    <name evidence="4" type="ORF">OC846_003375</name>
</gene>
<dbReference type="Gene3D" id="3.40.50.1820">
    <property type="entry name" value="alpha/beta hydrolase"/>
    <property type="match status" value="1"/>
</dbReference>
<dbReference type="PANTHER" id="PTHR33630">
    <property type="entry name" value="CUTINASE RV1984C-RELATED-RELATED"/>
    <property type="match status" value="1"/>
</dbReference>
<feature type="signal peptide" evidence="3">
    <location>
        <begin position="1"/>
        <end position="21"/>
    </location>
</feature>
<keyword evidence="5" id="KW-1185">Reference proteome</keyword>
<dbReference type="GO" id="GO:0052689">
    <property type="term" value="F:carboxylic ester hydrolase activity"/>
    <property type="evidence" value="ECO:0007669"/>
    <property type="project" value="UniProtKB-ARBA"/>
</dbReference>
<evidence type="ECO:0000256" key="1">
    <source>
        <dbReference type="ARBA" id="ARBA00022801"/>
    </source>
</evidence>
<dbReference type="InterPro" id="IPR000675">
    <property type="entry name" value="Cutinase/axe"/>
</dbReference>
<accession>A0AAN6GUZ7</accession>
<comment type="caution">
    <text evidence="4">The sequence shown here is derived from an EMBL/GenBank/DDBJ whole genome shotgun (WGS) entry which is preliminary data.</text>
</comment>
<protein>
    <recommendedName>
        <fullName evidence="6">Cutinase</fullName>
    </recommendedName>
</protein>
<evidence type="ECO:0000313" key="5">
    <source>
        <dbReference type="Proteomes" id="UP001176517"/>
    </source>
</evidence>
<feature type="chain" id="PRO_5042999653" description="Cutinase" evidence="3">
    <location>
        <begin position="22"/>
        <end position="232"/>
    </location>
</feature>
<dbReference type="Pfam" id="PF01083">
    <property type="entry name" value="Cutinase"/>
    <property type="match status" value="1"/>
</dbReference>
<dbReference type="SUPFAM" id="SSF53474">
    <property type="entry name" value="alpha/beta-Hydrolases"/>
    <property type="match status" value="1"/>
</dbReference>
<dbReference type="InterPro" id="IPR029058">
    <property type="entry name" value="AB_hydrolase_fold"/>
</dbReference>
<keyword evidence="3" id="KW-0732">Signal</keyword>
<reference evidence="4" key="1">
    <citation type="journal article" date="2023" name="PhytoFront">
        <title>Draft Genome Resources of Seven Strains of Tilletia horrida, Causal Agent of Kernel Smut of Rice.</title>
        <authorList>
            <person name="Khanal S."/>
            <person name="Antony Babu S."/>
            <person name="Zhou X.G."/>
        </authorList>
    </citation>
    <scope>NUCLEOTIDE SEQUENCE</scope>
    <source>
        <strain evidence="4">TX6</strain>
    </source>
</reference>
<dbReference type="Proteomes" id="UP001176517">
    <property type="component" value="Unassembled WGS sequence"/>
</dbReference>
<keyword evidence="2" id="KW-1015">Disulfide bond</keyword>
<evidence type="ECO:0008006" key="6">
    <source>
        <dbReference type="Google" id="ProtNLM"/>
    </source>
</evidence>
<dbReference type="PANTHER" id="PTHR33630:SF9">
    <property type="entry name" value="CUTINASE 4"/>
    <property type="match status" value="1"/>
</dbReference>
<dbReference type="EMBL" id="JAPDMZ010000080">
    <property type="protein sequence ID" value="KAK0551236.1"/>
    <property type="molecule type" value="Genomic_DNA"/>
</dbReference>
<proteinExistence type="predicted"/>
<name>A0AAN6GUZ7_9BASI</name>
<dbReference type="SMART" id="SM01110">
    <property type="entry name" value="Cutinase"/>
    <property type="match status" value="1"/>
</dbReference>
<evidence type="ECO:0000256" key="3">
    <source>
        <dbReference type="SAM" id="SignalP"/>
    </source>
</evidence>
<dbReference type="AlphaFoldDB" id="A0AAN6GUZ7"/>
<evidence type="ECO:0000256" key="2">
    <source>
        <dbReference type="ARBA" id="ARBA00023157"/>
    </source>
</evidence>
<keyword evidence="1" id="KW-0378">Hydrolase</keyword>